<dbReference type="PROSITE" id="PS50995">
    <property type="entry name" value="HTH_MARR_2"/>
    <property type="match status" value="1"/>
</dbReference>
<evidence type="ECO:0000259" key="1">
    <source>
        <dbReference type="PROSITE" id="PS50995"/>
    </source>
</evidence>
<sequence length="176" mass="18143">MVVEPVRSKAAQACPDADELALLRQWHALHSGVRRLTDDLLADVEAGQGLAPSSFQALMFLVTAPGQAAPMNQLSAALGFSTAGTTKLVDRLADAGLVERRPSDADRRVVYTALTSAGAESVLAASRDLAQALRTRVVAPLGEDVFLALSEAVGSLAPSDGDVTAGGEPAAVPPCR</sequence>
<dbReference type="InterPro" id="IPR039422">
    <property type="entry name" value="MarR/SlyA-like"/>
</dbReference>
<dbReference type="InterPro" id="IPR000835">
    <property type="entry name" value="HTH_MarR-typ"/>
</dbReference>
<evidence type="ECO:0000313" key="2">
    <source>
        <dbReference type="EMBL" id="SEG77328.1"/>
    </source>
</evidence>
<name>A0A1H6CX12_9ACTN</name>
<feature type="domain" description="HTH marR-type" evidence="1">
    <location>
        <begin position="19"/>
        <end position="158"/>
    </location>
</feature>
<evidence type="ECO:0000313" key="3">
    <source>
        <dbReference type="Proteomes" id="UP000236754"/>
    </source>
</evidence>
<keyword evidence="3" id="KW-1185">Reference proteome</keyword>
<dbReference type="OrthoDB" id="5295456at2"/>
<dbReference type="GO" id="GO:0003677">
    <property type="term" value="F:DNA binding"/>
    <property type="evidence" value="ECO:0007669"/>
    <property type="project" value="UniProtKB-KW"/>
</dbReference>
<dbReference type="Proteomes" id="UP000236754">
    <property type="component" value="Unassembled WGS sequence"/>
</dbReference>
<dbReference type="AlphaFoldDB" id="A0A1H6CX12"/>
<dbReference type="RefSeq" id="WP_103887978.1">
    <property type="nucleotide sequence ID" value="NZ_FNVU01000010.1"/>
</dbReference>
<accession>A0A1H6CX12</accession>
<dbReference type="InterPro" id="IPR036388">
    <property type="entry name" value="WH-like_DNA-bd_sf"/>
</dbReference>
<dbReference type="GO" id="GO:0006950">
    <property type="term" value="P:response to stress"/>
    <property type="evidence" value="ECO:0007669"/>
    <property type="project" value="TreeGrafter"/>
</dbReference>
<dbReference type="PANTHER" id="PTHR33164">
    <property type="entry name" value="TRANSCRIPTIONAL REGULATOR, MARR FAMILY"/>
    <property type="match status" value="1"/>
</dbReference>
<dbReference type="InterPro" id="IPR036390">
    <property type="entry name" value="WH_DNA-bd_sf"/>
</dbReference>
<dbReference type="GO" id="GO:0003700">
    <property type="term" value="F:DNA-binding transcription factor activity"/>
    <property type="evidence" value="ECO:0007669"/>
    <property type="project" value="InterPro"/>
</dbReference>
<dbReference type="Gene3D" id="1.10.10.10">
    <property type="entry name" value="Winged helix-like DNA-binding domain superfamily/Winged helix DNA-binding domain"/>
    <property type="match status" value="1"/>
</dbReference>
<dbReference type="PANTHER" id="PTHR33164:SF43">
    <property type="entry name" value="HTH-TYPE TRANSCRIPTIONAL REPRESSOR YETL"/>
    <property type="match status" value="1"/>
</dbReference>
<reference evidence="2 3" key="1">
    <citation type="submission" date="2016-10" db="EMBL/GenBank/DDBJ databases">
        <authorList>
            <person name="de Groot N.N."/>
        </authorList>
    </citation>
    <scope>NUCLEOTIDE SEQUENCE [LARGE SCALE GENOMIC DNA]</scope>
    <source>
        <strain evidence="2 3">CGMCC 4.2023</strain>
    </source>
</reference>
<dbReference type="EMBL" id="FNVU01000010">
    <property type="protein sequence ID" value="SEG77328.1"/>
    <property type="molecule type" value="Genomic_DNA"/>
</dbReference>
<dbReference type="Pfam" id="PF12802">
    <property type="entry name" value="MarR_2"/>
    <property type="match status" value="1"/>
</dbReference>
<dbReference type="SMART" id="SM00347">
    <property type="entry name" value="HTH_MARR"/>
    <property type="match status" value="1"/>
</dbReference>
<organism evidence="2 3">
    <name type="scientific">Actinacidiphila yanglinensis</name>
    <dbReference type="NCBI Taxonomy" id="310779"/>
    <lineage>
        <taxon>Bacteria</taxon>
        <taxon>Bacillati</taxon>
        <taxon>Actinomycetota</taxon>
        <taxon>Actinomycetes</taxon>
        <taxon>Kitasatosporales</taxon>
        <taxon>Streptomycetaceae</taxon>
        <taxon>Actinacidiphila</taxon>
    </lineage>
</organism>
<gene>
    <name evidence="2" type="ORF">SAMN05216223_110207</name>
</gene>
<proteinExistence type="predicted"/>
<dbReference type="SUPFAM" id="SSF46785">
    <property type="entry name" value="Winged helix' DNA-binding domain"/>
    <property type="match status" value="1"/>
</dbReference>
<keyword evidence="2" id="KW-0238">DNA-binding</keyword>
<protein>
    <submittedName>
        <fullName evidence="2">DNA-binding transcriptional regulator, MarR family</fullName>
    </submittedName>
</protein>